<dbReference type="Gene3D" id="1.20.1270.390">
    <property type="match status" value="1"/>
</dbReference>
<protein>
    <recommendedName>
        <fullName evidence="3">DUF4398 domain-containing protein</fullName>
    </recommendedName>
</protein>
<evidence type="ECO:0000256" key="1">
    <source>
        <dbReference type="SAM" id="Coils"/>
    </source>
</evidence>
<evidence type="ECO:0008006" key="3">
    <source>
        <dbReference type="Google" id="ProtNLM"/>
    </source>
</evidence>
<proteinExistence type="predicted"/>
<feature type="coiled-coil region" evidence="1">
    <location>
        <begin position="56"/>
        <end position="95"/>
    </location>
</feature>
<name>A0A381PI65_9ZZZZ</name>
<accession>A0A381PI65</accession>
<keyword evidence="1" id="KW-0175">Coiled coil</keyword>
<gene>
    <name evidence="2" type="ORF">METZ01_LOCUS19556</name>
</gene>
<evidence type="ECO:0000313" key="2">
    <source>
        <dbReference type="EMBL" id="SUZ66702.1"/>
    </source>
</evidence>
<reference evidence="2" key="1">
    <citation type="submission" date="2018-05" db="EMBL/GenBank/DDBJ databases">
        <authorList>
            <person name="Lanie J.A."/>
            <person name="Ng W.-L."/>
            <person name="Kazmierczak K.M."/>
            <person name="Andrzejewski T.M."/>
            <person name="Davidsen T.M."/>
            <person name="Wayne K.J."/>
            <person name="Tettelin H."/>
            <person name="Glass J.I."/>
            <person name="Rusch D."/>
            <person name="Podicherti R."/>
            <person name="Tsui H.-C.T."/>
            <person name="Winkler M.E."/>
        </authorList>
    </citation>
    <scope>NUCLEOTIDE SEQUENCE</scope>
</reference>
<dbReference type="AlphaFoldDB" id="A0A381PI65"/>
<dbReference type="EMBL" id="UINC01000991">
    <property type="protein sequence ID" value="SUZ66702.1"/>
    <property type="molecule type" value="Genomic_DNA"/>
</dbReference>
<organism evidence="2">
    <name type="scientific">marine metagenome</name>
    <dbReference type="NCBI Taxonomy" id="408172"/>
    <lineage>
        <taxon>unclassified sequences</taxon>
        <taxon>metagenomes</taxon>
        <taxon>ecological metagenomes</taxon>
    </lineage>
</organism>
<sequence>MNHLMSGRIKILSIALVLTLLLSCATLPPLQEMSNARQTIAAAKEFSADAATDKKILEAERLLERAERRIEVTLYEQARLDALRARNEAIEYLEEAIAQRAKSSSPD</sequence>